<protein>
    <submittedName>
        <fullName evidence="2">Uncharacterized protein</fullName>
    </submittedName>
</protein>
<organism evidence="2 3">
    <name type="scientific">Candidatus Devosia phytovorans</name>
    <dbReference type="NCBI Taxonomy" id="3121372"/>
    <lineage>
        <taxon>Bacteria</taxon>
        <taxon>Pseudomonadati</taxon>
        <taxon>Pseudomonadota</taxon>
        <taxon>Alphaproteobacteria</taxon>
        <taxon>Hyphomicrobiales</taxon>
        <taxon>Devosiaceae</taxon>
        <taxon>Devosia</taxon>
    </lineage>
</organism>
<keyword evidence="1" id="KW-1133">Transmembrane helix</keyword>
<keyword evidence="1" id="KW-0472">Membrane</keyword>
<feature type="transmembrane region" description="Helical" evidence="1">
    <location>
        <begin position="12"/>
        <end position="39"/>
    </location>
</feature>
<gene>
    <name evidence="2" type="ORF">P0Y65_19690</name>
</gene>
<evidence type="ECO:0000256" key="1">
    <source>
        <dbReference type="SAM" id="Phobius"/>
    </source>
</evidence>
<evidence type="ECO:0000313" key="3">
    <source>
        <dbReference type="Proteomes" id="UP001217476"/>
    </source>
</evidence>
<dbReference type="AlphaFoldDB" id="A0AAJ6AZP9"/>
<dbReference type="EMBL" id="CP119312">
    <property type="protein sequence ID" value="WEK04372.1"/>
    <property type="molecule type" value="Genomic_DNA"/>
</dbReference>
<sequence>MQTVNGRGNRHGAAGGCSGLLGLATAVLGYSLLVGLAVAEPLFENSVVSNDIDFIMASDPAVPACLRYLGQAEQEMPGALDSDKLMASDVYQFEVTFLDQSQVGIWVHPSVGSKPDAENFAGLLLGPLGRLPAIMRQRLSHVVVHSGYHAAFAEHLGHFFVLYADNIQARIGTHDLEETVFHESVHATLDADWSQSAEWLQARESDGQFITDYAAEKPEGEDLAETALFGLTYLRHRERLPLDVVGRMETLVPARLAVLQTIFSAAEPELSGAQPLEDCIAP</sequence>
<reference evidence="2" key="1">
    <citation type="submission" date="2023-03" db="EMBL/GenBank/DDBJ databases">
        <title>Andean soil-derived lignocellulolytic bacterial consortium as a source of novel taxa and putative plastic-active enzymes.</title>
        <authorList>
            <person name="Diaz-Garcia L."/>
            <person name="Chuvochina M."/>
            <person name="Feuerriegel G."/>
            <person name="Bunk B."/>
            <person name="Sproer C."/>
            <person name="Streit W.R."/>
            <person name="Rodriguez L.M."/>
            <person name="Overmann J."/>
            <person name="Jimenez D.J."/>
        </authorList>
    </citation>
    <scope>NUCLEOTIDE SEQUENCE</scope>
    <source>
        <strain evidence="2">MAG 4196</strain>
    </source>
</reference>
<keyword evidence="1" id="KW-0812">Transmembrane</keyword>
<accession>A0AAJ6AZP9</accession>
<dbReference type="Proteomes" id="UP001217476">
    <property type="component" value="Chromosome"/>
</dbReference>
<evidence type="ECO:0000313" key="2">
    <source>
        <dbReference type="EMBL" id="WEK04372.1"/>
    </source>
</evidence>
<proteinExistence type="predicted"/>
<name>A0AAJ6AZP9_9HYPH</name>